<dbReference type="EMBL" id="JAQQPM010000001">
    <property type="protein sequence ID" value="KAK2066888.1"/>
    <property type="molecule type" value="Genomic_DNA"/>
</dbReference>
<comment type="pathway">
    <text evidence="3">Amino-acid biosynthesis; L-cysteine biosynthesis; L-cysteine from L-serine: step 2/2.</text>
</comment>
<keyword evidence="9" id="KW-0809">Transit peptide</keyword>
<comment type="cofactor">
    <cofactor evidence="1">
        <name>pyridoxal 5'-phosphate</name>
        <dbReference type="ChEBI" id="CHEBI:597326"/>
    </cofactor>
</comment>
<gene>
    <name evidence="20" type="ORF">P8C59_000668</name>
</gene>
<dbReference type="GO" id="GO:0005739">
    <property type="term" value="C:mitochondrion"/>
    <property type="evidence" value="ECO:0007669"/>
    <property type="project" value="UniProtKB-SubCell"/>
</dbReference>
<keyword evidence="10" id="KW-0496">Mitochondrion</keyword>
<dbReference type="PANTHER" id="PTHR10314">
    <property type="entry name" value="CYSTATHIONINE BETA-SYNTHASE"/>
    <property type="match status" value="1"/>
</dbReference>
<comment type="function">
    <text evidence="14">Catalyzes the conversion of O-succinyl-L-serine into cysteine, the last step in the cysteine biosynthesis pathway. Can also use O-acetyl-L-serine.</text>
</comment>
<keyword evidence="7" id="KW-0808">Transferase</keyword>
<dbReference type="GO" id="GO:0004124">
    <property type="term" value="F:cysteine synthase activity"/>
    <property type="evidence" value="ECO:0007669"/>
    <property type="project" value="UniProtKB-EC"/>
</dbReference>
<evidence type="ECO:0000256" key="15">
    <source>
        <dbReference type="ARBA" id="ARBA00072087"/>
    </source>
</evidence>
<comment type="similarity">
    <text evidence="4">Belongs to the cysteine synthase/cystathionine beta-synthase family.</text>
</comment>
<dbReference type="InterPro" id="IPR050214">
    <property type="entry name" value="Cys_Synth/Cystath_Beta-Synth"/>
</dbReference>
<evidence type="ECO:0000256" key="17">
    <source>
        <dbReference type="ARBA" id="ARBA00079147"/>
    </source>
</evidence>
<comment type="caution">
    <text evidence="20">The sequence shown here is derived from an EMBL/GenBank/DDBJ whole genome shotgun (WGS) entry which is preliminary data.</text>
</comment>
<accession>A0AAD9MAM2</accession>
<dbReference type="InterPro" id="IPR001926">
    <property type="entry name" value="TrpB-like_PALP"/>
</dbReference>
<dbReference type="Pfam" id="PF00291">
    <property type="entry name" value="PALP"/>
    <property type="match status" value="1"/>
</dbReference>
<evidence type="ECO:0000313" key="20">
    <source>
        <dbReference type="EMBL" id="KAK2066888.1"/>
    </source>
</evidence>
<protein>
    <recommendedName>
        <fullName evidence="15">Cysteine synthase 1</fullName>
        <ecNumber evidence="5">2.5.1.47</ecNumber>
    </recommendedName>
    <alternativeName>
        <fullName evidence="16">O-acetylserine (thiol)-lyase 1</fullName>
    </alternativeName>
    <alternativeName>
        <fullName evidence="17">O-acetylserine sulfhydrylase 1</fullName>
    </alternativeName>
    <alternativeName>
        <fullName evidence="18">O-succinylserine sulfhydrylase</fullName>
    </alternativeName>
</protein>
<keyword evidence="21" id="KW-1185">Reference proteome</keyword>
<keyword evidence="6" id="KW-0028">Amino-acid biosynthesis</keyword>
<dbReference type="PROSITE" id="PS00901">
    <property type="entry name" value="CYS_SYNTHASE"/>
    <property type="match status" value="1"/>
</dbReference>
<evidence type="ECO:0000256" key="11">
    <source>
        <dbReference type="ARBA" id="ARBA00023192"/>
    </source>
</evidence>
<dbReference type="Proteomes" id="UP001217918">
    <property type="component" value="Unassembled WGS sequence"/>
</dbReference>
<keyword evidence="8" id="KW-0663">Pyridoxal phosphate</keyword>
<sequence>MLRNGVRSFATSTRRMAFDPSPHTIAVSRAQAIAKGLTEAIGNTPLIRLNGLSRETGCEVLGKAEFMNPGGSIKDRAALYVVKDAEERGLLRPGGTVVEGTAGNTGIGLAHVCRSRGYNLVIYMPNTQSQGKIDLLRLLGAEVYPVPAVAFENPENYNHQAKRHAERLDNAVWTNQFDNTANRRAHIETTGPEIWAQTGGKVDAFTCATGTAGTLAGTTRFLKTVSDGRVKSFLADPPGSVLHSYIQSGGKLAERSGSSITEGIGQGRITDNLKPDLELIDDSVHIADEKSIEMVYRCLDEEGLYLGASSALNVVAAKEVAEKLGRGHTVVTMLCDGAYRYAERLFSKKWLSEKRLLSAIPKHLEKYIVLP</sequence>
<comment type="catalytic activity">
    <reaction evidence="12">
        <text>O-acetyl-L-serine + hydrogen sulfide = L-cysteine + acetate</text>
        <dbReference type="Rhea" id="RHEA:14829"/>
        <dbReference type="ChEBI" id="CHEBI:29919"/>
        <dbReference type="ChEBI" id="CHEBI:30089"/>
        <dbReference type="ChEBI" id="CHEBI:35235"/>
        <dbReference type="ChEBI" id="CHEBI:58340"/>
        <dbReference type="EC" id="2.5.1.47"/>
    </reaction>
</comment>
<evidence type="ECO:0000256" key="3">
    <source>
        <dbReference type="ARBA" id="ARBA00004962"/>
    </source>
</evidence>
<dbReference type="FunFam" id="3.40.50.1100:FF:000011">
    <property type="entry name" value="Cysteine synthase (o-acetylserine)"/>
    <property type="match status" value="1"/>
</dbReference>
<evidence type="ECO:0000256" key="12">
    <source>
        <dbReference type="ARBA" id="ARBA00047931"/>
    </source>
</evidence>
<evidence type="ECO:0000256" key="14">
    <source>
        <dbReference type="ARBA" id="ARBA00058228"/>
    </source>
</evidence>
<evidence type="ECO:0000256" key="9">
    <source>
        <dbReference type="ARBA" id="ARBA00022946"/>
    </source>
</evidence>
<dbReference type="InterPro" id="IPR036052">
    <property type="entry name" value="TrpB-like_PALP_sf"/>
</dbReference>
<evidence type="ECO:0000256" key="16">
    <source>
        <dbReference type="ARBA" id="ARBA00078262"/>
    </source>
</evidence>
<dbReference type="PROSITE" id="PS00165">
    <property type="entry name" value="DEHYDRATASE_SER_THR"/>
    <property type="match status" value="1"/>
</dbReference>
<evidence type="ECO:0000256" key="4">
    <source>
        <dbReference type="ARBA" id="ARBA00007103"/>
    </source>
</evidence>
<dbReference type="InterPro" id="IPR001216">
    <property type="entry name" value="P-phosphate_BS"/>
</dbReference>
<evidence type="ECO:0000256" key="8">
    <source>
        <dbReference type="ARBA" id="ARBA00022898"/>
    </source>
</evidence>
<dbReference type="GO" id="GO:0006535">
    <property type="term" value="P:cysteine biosynthetic process from serine"/>
    <property type="evidence" value="ECO:0007669"/>
    <property type="project" value="InterPro"/>
</dbReference>
<dbReference type="EC" id="2.5.1.47" evidence="5"/>
<evidence type="ECO:0000259" key="19">
    <source>
        <dbReference type="Pfam" id="PF00291"/>
    </source>
</evidence>
<name>A0AAD9MAM2_9PEZI</name>
<evidence type="ECO:0000313" key="21">
    <source>
        <dbReference type="Proteomes" id="UP001217918"/>
    </source>
</evidence>
<dbReference type="NCBIfam" id="NF007989">
    <property type="entry name" value="PRK10717.1"/>
    <property type="match status" value="1"/>
</dbReference>
<proteinExistence type="inferred from homology"/>
<dbReference type="GO" id="GO:0030170">
    <property type="term" value="F:pyridoxal phosphate binding"/>
    <property type="evidence" value="ECO:0007669"/>
    <property type="project" value="InterPro"/>
</dbReference>
<evidence type="ECO:0000256" key="13">
    <source>
        <dbReference type="ARBA" id="ARBA00050981"/>
    </source>
</evidence>
<keyword evidence="11" id="KW-0198">Cysteine biosynthesis</keyword>
<dbReference type="SUPFAM" id="SSF53686">
    <property type="entry name" value="Tryptophan synthase beta subunit-like PLP-dependent enzymes"/>
    <property type="match status" value="1"/>
</dbReference>
<dbReference type="Gene3D" id="3.40.50.1100">
    <property type="match status" value="2"/>
</dbReference>
<evidence type="ECO:0000256" key="6">
    <source>
        <dbReference type="ARBA" id="ARBA00022605"/>
    </source>
</evidence>
<dbReference type="InterPro" id="IPR000634">
    <property type="entry name" value="Ser/Thr_deHydtase_PyrdxlP-BS"/>
</dbReference>
<feature type="domain" description="Tryptophan synthase beta chain-like PALP" evidence="19">
    <location>
        <begin position="38"/>
        <end position="336"/>
    </location>
</feature>
<comment type="catalytic activity">
    <reaction evidence="13">
        <text>O-succinyl-L-serine + hydrogen sulfide = L-cysteine + succinate</text>
        <dbReference type="Rhea" id="RHEA:53816"/>
        <dbReference type="ChEBI" id="CHEBI:29919"/>
        <dbReference type="ChEBI" id="CHEBI:30031"/>
        <dbReference type="ChEBI" id="CHEBI:35235"/>
        <dbReference type="ChEBI" id="CHEBI:136856"/>
    </reaction>
</comment>
<evidence type="ECO:0000256" key="1">
    <source>
        <dbReference type="ARBA" id="ARBA00001933"/>
    </source>
</evidence>
<comment type="subcellular location">
    <subcellularLocation>
        <location evidence="2">Mitochondrion</location>
    </subcellularLocation>
</comment>
<evidence type="ECO:0000256" key="2">
    <source>
        <dbReference type="ARBA" id="ARBA00004173"/>
    </source>
</evidence>
<evidence type="ECO:0000256" key="7">
    <source>
        <dbReference type="ARBA" id="ARBA00022679"/>
    </source>
</evidence>
<evidence type="ECO:0000256" key="10">
    <source>
        <dbReference type="ARBA" id="ARBA00023128"/>
    </source>
</evidence>
<evidence type="ECO:0000256" key="18">
    <source>
        <dbReference type="ARBA" id="ARBA00081847"/>
    </source>
</evidence>
<evidence type="ECO:0000256" key="5">
    <source>
        <dbReference type="ARBA" id="ARBA00012681"/>
    </source>
</evidence>
<organism evidence="20 21">
    <name type="scientific">Phyllachora maydis</name>
    <dbReference type="NCBI Taxonomy" id="1825666"/>
    <lineage>
        <taxon>Eukaryota</taxon>
        <taxon>Fungi</taxon>
        <taxon>Dikarya</taxon>
        <taxon>Ascomycota</taxon>
        <taxon>Pezizomycotina</taxon>
        <taxon>Sordariomycetes</taxon>
        <taxon>Sordariomycetidae</taxon>
        <taxon>Phyllachorales</taxon>
        <taxon>Phyllachoraceae</taxon>
        <taxon>Phyllachora</taxon>
    </lineage>
</organism>
<dbReference type="AlphaFoldDB" id="A0AAD9MAM2"/>
<dbReference type="CDD" id="cd01561">
    <property type="entry name" value="CBS_like"/>
    <property type="match status" value="1"/>
</dbReference>
<reference evidence="20" key="1">
    <citation type="journal article" date="2023" name="Mol. Plant Microbe Interact.">
        <title>Elucidating the Obligate Nature and Biological Capacity of an Invasive Fungal Corn Pathogen.</title>
        <authorList>
            <person name="MacCready J.S."/>
            <person name="Roggenkamp E.M."/>
            <person name="Gdanetz K."/>
            <person name="Chilvers M.I."/>
        </authorList>
    </citation>
    <scope>NUCLEOTIDE SEQUENCE</scope>
    <source>
        <strain evidence="20">PM02</strain>
    </source>
</reference>